<dbReference type="GO" id="GO:0003700">
    <property type="term" value="F:DNA-binding transcription factor activity"/>
    <property type="evidence" value="ECO:0007669"/>
    <property type="project" value="InterPro"/>
</dbReference>
<gene>
    <name evidence="3" type="ORF">DM826_08345</name>
</gene>
<proteinExistence type="predicted"/>
<comment type="caution">
    <text evidence="3">The sequence shown here is derived from an EMBL/GenBank/DDBJ whole genome shotgun (WGS) entry which is preliminary data.</text>
</comment>
<dbReference type="InterPro" id="IPR001845">
    <property type="entry name" value="HTH_ArsR_DNA-bd_dom"/>
</dbReference>
<evidence type="ECO:0000259" key="2">
    <source>
        <dbReference type="SMART" id="SM00418"/>
    </source>
</evidence>
<dbReference type="OrthoDB" id="290446at2157"/>
<dbReference type="RefSeq" id="WP_120102947.1">
    <property type="nucleotide sequence ID" value="NZ_QKNY01000013.1"/>
</dbReference>
<dbReference type="AlphaFoldDB" id="A0A3A6Q6C6"/>
<sequence length="122" mass="13244">MSTTQHSHGGVVQSAAAATEETRRTAAEVETDAVLELLSDEYARRVLESLCDRPATASALVESMAASRATIYRRLNDLEAAGIVEAAVAVDPDGHHRKRYHLVVDDLQVRFGADGIEIDRID</sequence>
<organism evidence="3 4">
    <name type="scientific">Halonotius aquaticus</name>
    <dbReference type="NCBI Taxonomy" id="2216978"/>
    <lineage>
        <taxon>Archaea</taxon>
        <taxon>Methanobacteriati</taxon>
        <taxon>Methanobacteriota</taxon>
        <taxon>Stenosarchaea group</taxon>
        <taxon>Halobacteria</taxon>
        <taxon>Halobacteriales</taxon>
        <taxon>Haloferacaceae</taxon>
        <taxon>Halonotius</taxon>
    </lineage>
</organism>
<name>A0A3A6Q6C6_9EURY</name>
<dbReference type="SUPFAM" id="SSF46785">
    <property type="entry name" value="Winged helix' DNA-binding domain"/>
    <property type="match status" value="1"/>
</dbReference>
<dbReference type="Pfam" id="PF12840">
    <property type="entry name" value="HTH_20"/>
    <property type="match status" value="1"/>
</dbReference>
<dbReference type="InterPro" id="IPR036388">
    <property type="entry name" value="WH-like_DNA-bd_sf"/>
</dbReference>
<evidence type="ECO:0000313" key="4">
    <source>
        <dbReference type="Proteomes" id="UP000276588"/>
    </source>
</evidence>
<dbReference type="InterPro" id="IPR011991">
    <property type="entry name" value="ArsR-like_HTH"/>
</dbReference>
<accession>A0A3A6Q6C6</accession>
<feature type="region of interest" description="Disordered" evidence="1">
    <location>
        <begin position="1"/>
        <end position="25"/>
    </location>
</feature>
<dbReference type="CDD" id="cd00090">
    <property type="entry name" value="HTH_ARSR"/>
    <property type="match status" value="1"/>
</dbReference>
<dbReference type="SMART" id="SM00418">
    <property type="entry name" value="HTH_ARSR"/>
    <property type="match status" value="1"/>
</dbReference>
<evidence type="ECO:0000313" key="3">
    <source>
        <dbReference type="EMBL" id="RJX42696.1"/>
    </source>
</evidence>
<evidence type="ECO:0000256" key="1">
    <source>
        <dbReference type="SAM" id="MobiDB-lite"/>
    </source>
</evidence>
<dbReference type="Gene3D" id="1.10.10.10">
    <property type="entry name" value="Winged helix-like DNA-binding domain superfamily/Winged helix DNA-binding domain"/>
    <property type="match status" value="1"/>
</dbReference>
<keyword evidence="4" id="KW-1185">Reference proteome</keyword>
<dbReference type="InterPro" id="IPR036390">
    <property type="entry name" value="WH_DNA-bd_sf"/>
</dbReference>
<dbReference type="EMBL" id="QKNY01000013">
    <property type="protein sequence ID" value="RJX42696.1"/>
    <property type="molecule type" value="Genomic_DNA"/>
</dbReference>
<reference evidence="3 4" key="1">
    <citation type="submission" date="2018-06" db="EMBL/GenBank/DDBJ databases">
        <title>Halonotius sp. F13-13 a new haloarchaeeon isolated from a solar saltern from Isla Cristina, Huelva, Spain.</title>
        <authorList>
            <person name="Duran-Viseras A."/>
            <person name="Sanchez-Porro C."/>
            <person name="Ventosa A."/>
        </authorList>
    </citation>
    <scope>NUCLEOTIDE SEQUENCE [LARGE SCALE GENOMIC DNA]</scope>
    <source>
        <strain evidence="3 4">F13-13</strain>
    </source>
</reference>
<protein>
    <submittedName>
        <fullName evidence="3">ArsR family transcriptional regulator</fullName>
    </submittedName>
</protein>
<dbReference type="Proteomes" id="UP000276588">
    <property type="component" value="Unassembled WGS sequence"/>
</dbReference>
<feature type="domain" description="HTH arsR-type" evidence="2">
    <location>
        <begin position="33"/>
        <end position="112"/>
    </location>
</feature>